<dbReference type="InterPro" id="IPR006124">
    <property type="entry name" value="Metalloenzyme"/>
</dbReference>
<dbReference type="SUPFAM" id="SSF50939">
    <property type="entry name" value="Sialidases"/>
    <property type="match status" value="1"/>
</dbReference>
<comment type="caution">
    <text evidence="2">The sequence shown here is derived from an EMBL/GenBank/DDBJ whole genome shotgun (WGS) entry which is preliminary data.</text>
</comment>
<gene>
    <name evidence="2" type="ORF">BROSI_A3532</name>
</gene>
<dbReference type="InterPro" id="IPR036278">
    <property type="entry name" value="Sialidase_sf"/>
</dbReference>
<reference evidence="3" key="1">
    <citation type="journal article" date="2015" name="Genome Announc.">
        <title>Draft Genome Sequence of an Anaerobic Ammonium-Oxidizing Bacterium, "Candidatus Brocadia sinica".</title>
        <authorList>
            <person name="Oshiki M."/>
            <person name="Shinyako-Hata K."/>
            <person name="Satoh H."/>
            <person name="Okabe S."/>
        </authorList>
    </citation>
    <scope>NUCLEOTIDE SEQUENCE [LARGE SCALE GENOMIC DNA]</scope>
    <source>
        <strain evidence="3">JPN1</strain>
    </source>
</reference>
<accession>A0ABQ0K1V8</accession>
<dbReference type="InterPro" id="IPR017850">
    <property type="entry name" value="Alkaline_phosphatase_core_sf"/>
</dbReference>
<dbReference type="RefSeq" id="WP_052564934.1">
    <property type="nucleotide sequence ID" value="NZ_BAFN01000001.1"/>
</dbReference>
<evidence type="ECO:0000259" key="1">
    <source>
        <dbReference type="Pfam" id="PF01676"/>
    </source>
</evidence>
<dbReference type="Pfam" id="PF01676">
    <property type="entry name" value="Metalloenzyme"/>
    <property type="match status" value="1"/>
</dbReference>
<name>A0ABQ0K1V8_9BACT</name>
<dbReference type="Gene3D" id="3.40.720.10">
    <property type="entry name" value="Alkaline Phosphatase, subunit A"/>
    <property type="match status" value="2"/>
</dbReference>
<organism evidence="2 3">
    <name type="scientific">Candidatus Brocadia sinica JPN1</name>
    <dbReference type="NCBI Taxonomy" id="1197129"/>
    <lineage>
        <taxon>Bacteria</taxon>
        <taxon>Pseudomonadati</taxon>
        <taxon>Planctomycetota</taxon>
        <taxon>Candidatus Brocadiia</taxon>
        <taxon>Candidatus Brocadiales</taxon>
        <taxon>Candidatus Brocadiaceae</taxon>
        <taxon>Candidatus Brocadia</taxon>
    </lineage>
</organism>
<protein>
    <submittedName>
        <fullName evidence="2">Sulfatase</fullName>
    </submittedName>
</protein>
<dbReference type="Gene3D" id="2.120.10.10">
    <property type="match status" value="1"/>
</dbReference>
<evidence type="ECO:0000313" key="2">
    <source>
        <dbReference type="EMBL" id="GAN34987.1"/>
    </source>
</evidence>
<dbReference type="EMBL" id="BAFN01000001">
    <property type="protein sequence ID" value="GAN34987.1"/>
    <property type="molecule type" value="Genomic_DNA"/>
</dbReference>
<proteinExistence type="predicted"/>
<sequence length="696" mass="78390">MEKQIQRAITIVTFFAVILFSLPLLAYTTENVFVVVIDGLRNNEAFEDADHDLIPHIWNDLRPQGTIYTEFYNDYLTTFTTPGHMAIVTGQWHVAPNLANVVSGGIYDVRPEAPTIFEYFRYHTGKPKASCLVVTGKKNNIQLDWSLEPTYGPNYASLLFEGGNDTDTYALLKTKLEAHHSNLVVVNLRDVDEAGHTGDWVTYTGAIKKADELVYQIWTQLIQGDAFYANKTTMIVTSDHGRHDDEYGGFQEHAGMCHGCRHVLFLGIGPDTPAGLEIPERRYLRDIAPTVGEFLGFPTPFARGQIMTGIFSQNPDPKIHVYCRNPRVKIFNGKVFVVWSQNDPTDTGNEHVFLMKKDSADMFFSNPIPVDSQKARWAFFPAVTANKDGLHVVWLDGRALDGIHDTWSVYYRKSPDYGSTWENEQLIATSTFESADPLSMEIVGEPEIISNELGELIITVRYKRGSGQNRRITSFRSADGGRNWVEIMVKQDNFSPIQYSPITMEGPKEASMVWIDLAPTPNKPNYYNWEVFFMRTMNSGTTWKDLNRLTNDAGYSYLPMLAWGGRKLITVWANRDPSGTPWKLCIRPSTNKGWSWGSVLTIPLGDSSAWQPAIVWNSARNEFFMSWTDYASGVPDLRSSTSKNGVNWSMPVTINSQSTNIFRCKPHVTSGDGLLYLVWEEQVPGAGDWVIGTASL</sequence>
<keyword evidence="3" id="KW-1185">Reference proteome</keyword>
<evidence type="ECO:0000313" key="3">
    <source>
        <dbReference type="Proteomes" id="UP000032309"/>
    </source>
</evidence>
<dbReference type="SUPFAM" id="SSF53649">
    <property type="entry name" value="Alkaline phosphatase-like"/>
    <property type="match status" value="1"/>
</dbReference>
<dbReference type="CDD" id="cd15482">
    <property type="entry name" value="Sialidase_non-viral"/>
    <property type="match status" value="2"/>
</dbReference>
<feature type="domain" description="Metalloenzyme" evidence="1">
    <location>
        <begin position="171"/>
        <end position="297"/>
    </location>
</feature>
<dbReference type="Proteomes" id="UP000032309">
    <property type="component" value="Unassembled WGS sequence"/>
</dbReference>